<evidence type="ECO:0000313" key="4">
    <source>
        <dbReference type="EMBL" id="SDD60323.1"/>
    </source>
</evidence>
<dbReference type="AlphaFoldDB" id="A0A1G6W3M6"/>
<accession>A0A1G6W3M6</accession>
<dbReference type="Pfam" id="PF00561">
    <property type="entry name" value="Abhydrolase_1"/>
    <property type="match status" value="1"/>
</dbReference>
<keyword evidence="3 4" id="KW-0378">Hydrolase</keyword>
<evidence type="ECO:0000256" key="3">
    <source>
        <dbReference type="ARBA" id="ARBA00022801"/>
    </source>
</evidence>
<name>A0A1G6W3M6_9PSEU</name>
<dbReference type="SUPFAM" id="SSF53474">
    <property type="entry name" value="alpha/beta-Hydrolases"/>
    <property type="match status" value="1"/>
</dbReference>
<evidence type="ECO:0000256" key="1">
    <source>
        <dbReference type="ARBA" id="ARBA00010088"/>
    </source>
</evidence>
<proteinExistence type="inferred from homology"/>
<dbReference type="Proteomes" id="UP000199494">
    <property type="component" value="Unassembled WGS sequence"/>
</dbReference>
<dbReference type="Gene3D" id="3.40.50.1820">
    <property type="entry name" value="alpha/beta hydrolase"/>
    <property type="match status" value="1"/>
</dbReference>
<evidence type="ECO:0000256" key="2">
    <source>
        <dbReference type="ARBA" id="ARBA00022729"/>
    </source>
</evidence>
<evidence type="ECO:0000313" key="5">
    <source>
        <dbReference type="Proteomes" id="UP000199494"/>
    </source>
</evidence>
<reference evidence="4 5" key="1">
    <citation type="submission" date="2016-10" db="EMBL/GenBank/DDBJ databases">
        <authorList>
            <person name="de Groot N.N."/>
        </authorList>
    </citation>
    <scope>NUCLEOTIDE SEQUENCE [LARGE SCALE GENOMIC DNA]</scope>
    <source>
        <strain evidence="4 5">CGMCC 4.5506</strain>
    </source>
</reference>
<dbReference type="STRING" id="530584.SAMN05421630_110158"/>
<dbReference type="PANTHER" id="PTHR43248">
    <property type="entry name" value="2-SUCCINYL-6-HYDROXY-2,4-CYCLOHEXADIENE-1-CARBOXYLATE SYNTHASE"/>
    <property type="match status" value="1"/>
</dbReference>
<keyword evidence="2" id="KW-0732">Signal</keyword>
<dbReference type="InterPro" id="IPR029058">
    <property type="entry name" value="AB_hydrolase_fold"/>
</dbReference>
<dbReference type="GO" id="GO:0016787">
    <property type="term" value="F:hydrolase activity"/>
    <property type="evidence" value="ECO:0007669"/>
    <property type="project" value="UniProtKB-KW"/>
</dbReference>
<dbReference type="InterPro" id="IPR051601">
    <property type="entry name" value="Serine_prot/Carboxylest_S33"/>
</dbReference>
<dbReference type="InterPro" id="IPR013595">
    <property type="entry name" value="Pept_S33_TAP-like_C"/>
</dbReference>
<dbReference type="PANTHER" id="PTHR43248:SF29">
    <property type="entry name" value="TRIPEPTIDYL AMINOPEPTIDASE"/>
    <property type="match status" value="1"/>
</dbReference>
<organism evidence="4 5">
    <name type="scientific">Prauserella marina</name>
    <dbReference type="NCBI Taxonomy" id="530584"/>
    <lineage>
        <taxon>Bacteria</taxon>
        <taxon>Bacillati</taxon>
        <taxon>Actinomycetota</taxon>
        <taxon>Actinomycetes</taxon>
        <taxon>Pseudonocardiales</taxon>
        <taxon>Pseudonocardiaceae</taxon>
        <taxon>Prauserella</taxon>
    </lineage>
</organism>
<dbReference type="EMBL" id="FMZE01000010">
    <property type="protein sequence ID" value="SDD60323.1"/>
    <property type="molecule type" value="Genomic_DNA"/>
</dbReference>
<dbReference type="InterPro" id="IPR000073">
    <property type="entry name" value="AB_hydrolase_1"/>
</dbReference>
<keyword evidence="5" id="KW-1185">Reference proteome</keyword>
<gene>
    <name evidence="4" type="ORF">SAMN05421630_110158</name>
</gene>
<sequence>MTAVRGAVLACVACVAGVAAAGIAAVPAAAITPGVDWGECAPELNAPRGTGCARLAVPLDYADPSGRSITLTLAAAGSLDAPDVLVVNPGGPGESGIGTPKQVWSSMPEEIKDKYLVVSFDPRGVGASGAVDCGDTASLLPSPLPPNTPADEEQETRRTDIARNIADACAEHSGDRLRHITTENAARDLDRIRAALGKEKLDYLGYSYGSKLGATYATLFPDATGRMVLDGVVDPTVSTYESGFQQNGALQRRAEQFFDWAADRDERYHLGTTGEGVSGTWEDIRGKLAAEPAEGKVGSAELDEMLASAMYTDVSWPTLADAVARYLEGDPGALVRATEQLSIDPVNGAQLAYNCVDDEWPADWRTWHEDTADSAREAPLFAWLNTWYSAPCAFWGAEPGGPVDIGDGDVPPVLLVQAQHDPATPVEGAHRMRDTLPGSRLVLSGGGNHGQFLFDGNGCVDTAVAAYLRTGDLPEADIDCPAPPPPE</sequence>
<comment type="similarity">
    <text evidence="1">Belongs to the peptidase S33 family.</text>
</comment>
<protein>
    <submittedName>
        <fullName evidence="4">Alpha/beta hydrolase fold</fullName>
    </submittedName>
</protein>
<dbReference type="Pfam" id="PF08386">
    <property type="entry name" value="Abhydrolase_4"/>
    <property type="match status" value="1"/>
</dbReference>
<dbReference type="RefSeq" id="WP_170140273.1">
    <property type="nucleotide sequence ID" value="NZ_CP016353.1"/>
</dbReference>